<keyword evidence="2" id="KW-0805">Transcription regulation</keyword>
<evidence type="ECO:0000256" key="2">
    <source>
        <dbReference type="ARBA" id="ARBA00023015"/>
    </source>
</evidence>
<evidence type="ECO:0000256" key="5">
    <source>
        <dbReference type="ARBA" id="ARBA00023242"/>
    </source>
</evidence>
<evidence type="ECO:0000256" key="6">
    <source>
        <dbReference type="SAM" id="MobiDB-lite"/>
    </source>
</evidence>
<comment type="caution">
    <text evidence="8">The sequence shown here is derived from an EMBL/GenBank/DDBJ whole genome shotgun (WGS) entry which is preliminary data.</text>
</comment>
<gene>
    <name evidence="8" type="ORF">PIB30_015161</name>
</gene>
<proteinExistence type="predicted"/>
<evidence type="ECO:0000256" key="4">
    <source>
        <dbReference type="ARBA" id="ARBA00023163"/>
    </source>
</evidence>
<dbReference type="PROSITE" id="PS50888">
    <property type="entry name" value="BHLH"/>
    <property type="match status" value="1"/>
</dbReference>
<comment type="subcellular location">
    <subcellularLocation>
        <location evidence="1">Nucleus</location>
    </subcellularLocation>
</comment>
<dbReference type="InterPro" id="IPR045843">
    <property type="entry name" value="IND-like"/>
</dbReference>
<dbReference type="PANTHER" id="PTHR16223">
    <property type="entry name" value="TRANSCRIPTION FACTOR BHLH83-RELATED"/>
    <property type="match status" value="1"/>
</dbReference>
<dbReference type="InterPro" id="IPR036638">
    <property type="entry name" value="HLH_DNA-bd_sf"/>
</dbReference>
<protein>
    <recommendedName>
        <fullName evidence="7">BHLH domain-containing protein</fullName>
    </recommendedName>
</protein>
<dbReference type="Gene3D" id="4.10.280.10">
    <property type="entry name" value="Helix-loop-helix DNA-binding domain"/>
    <property type="match status" value="1"/>
</dbReference>
<organism evidence="8 9">
    <name type="scientific">Stylosanthes scabra</name>
    <dbReference type="NCBI Taxonomy" id="79078"/>
    <lineage>
        <taxon>Eukaryota</taxon>
        <taxon>Viridiplantae</taxon>
        <taxon>Streptophyta</taxon>
        <taxon>Embryophyta</taxon>
        <taxon>Tracheophyta</taxon>
        <taxon>Spermatophyta</taxon>
        <taxon>Magnoliopsida</taxon>
        <taxon>eudicotyledons</taxon>
        <taxon>Gunneridae</taxon>
        <taxon>Pentapetalae</taxon>
        <taxon>rosids</taxon>
        <taxon>fabids</taxon>
        <taxon>Fabales</taxon>
        <taxon>Fabaceae</taxon>
        <taxon>Papilionoideae</taxon>
        <taxon>50 kb inversion clade</taxon>
        <taxon>dalbergioids sensu lato</taxon>
        <taxon>Dalbergieae</taxon>
        <taxon>Pterocarpus clade</taxon>
        <taxon>Stylosanthes</taxon>
    </lineage>
</organism>
<dbReference type="SUPFAM" id="SSF47459">
    <property type="entry name" value="HLH, helix-loop-helix DNA-binding domain"/>
    <property type="match status" value="1"/>
</dbReference>
<feature type="domain" description="BHLH" evidence="7">
    <location>
        <begin position="350"/>
        <end position="399"/>
    </location>
</feature>
<sequence>MGDEEFQGAGICGENWWRSSVFPPSSSSPSPLSSTSTPCSVAAPTDTRTWQSSDHLCFMDLKAPSSSTPACDDSNNYHMGGFHDAQAQQQKPHKKTTTTTDESQSGGSILMDSTLQMMGFGLSSSSSPNWDHHPFSLLDNNNSEIIEKDYWSRKNLGTQQQVSTSTMDILKRMNNQEFTSSTTYGYPSSTIYDPQNSSSSSSTSLFTNRSMSYSSSSTVNYDHASNEVSLSPITWPPKLSSSSSCSSSLSLLPSSMAKHPNNNNIGLHFSNNTPFWNASAESLHDIRAGAFPSSQSQYKTPPFEQQDTKPINCPTILLNKLKSEELCHLDCVKKSNNVCSSTPAFKRPRIETPPPLPTFKVRKEKLGDRVTALQQLVSPFGKTDTASVLHEAIEYIKFLHDQVSVLSTPYMKSGASIQRSNQECDDRKESSEVVAGKQDLRSRGLCLVPISSTFPVAATEASADFWTPTFSFGGALLR</sequence>
<feature type="compositionally biased region" description="Low complexity" evidence="6">
    <location>
        <begin position="22"/>
        <end position="40"/>
    </location>
</feature>
<keyword evidence="5" id="KW-0539">Nucleus</keyword>
<feature type="region of interest" description="Disordered" evidence="6">
    <location>
        <begin position="69"/>
        <end position="107"/>
    </location>
</feature>
<dbReference type="PANTHER" id="PTHR16223:SF238">
    <property type="entry name" value="TRANSCRIPTION FACTOR BHLH114"/>
    <property type="match status" value="1"/>
</dbReference>
<evidence type="ECO:0000256" key="3">
    <source>
        <dbReference type="ARBA" id="ARBA00023125"/>
    </source>
</evidence>
<keyword evidence="9" id="KW-1185">Reference proteome</keyword>
<accession>A0ABU6T7P8</accession>
<evidence type="ECO:0000259" key="7">
    <source>
        <dbReference type="PROSITE" id="PS50888"/>
    </source>
</evidence>
<keyword evidence="4" id="KW-0804">Transcription</keyword>
<dbReference type="Proteomes" id="UP001341840">
    <property type="component" value="Unassembled WGS sequence"/>
</dbReference>
<evidence type="ECO:0000256" key="1">
    <source>
        <dbReference type="ARBA" id="ARBA00004123"/>
    </source>
</evidence>
<evidence type="ECO:0000313" key="8">
    <source>
        <dbReference type="EMBL" id="MED6144379.1"/>
    </source>
</evidence>
<dbReference type="CDD" id="cd11393">
    <property type="entry name" value="bHLH_AtbHLH_like"/>
    <property type="match status" value="1"/>
</dbReference>
<dbReference type="InterPro" id="IPR045239">
    <property type="entry name" value="bHLH95_bHLH"/>
</dbReference>
<feature type="region of interest" description="Disordered" evidence="6">
    <location>
        <begin position="22"/>
        <end position="46"/>
    </location>
</feature>
<dbReference type="InterPro" id="IPR011598">
    <property type="entry name" value="bHLH_dom"/>
</dbReference>
<evidence type="ECO:0000313" key="9">
    <source>
        <dbReference type="Proteomes" id="UP001341840"/>
    </source>
</evidence>
<keyword evidence="3" id="KW-0238">DNA-binding</keyword>
<reference evidence="8 9" key="1">
    <citation type="journal article" date="2023" name="Plants (Basel)">
        <title>Bridging the Gap: Combining Genomics and Transcriptomics Approaches to Understand Stylosanthes scabra, an Orphan Legume from the Brazilian Caatinga.</title>
        <authorList>
            <person name="Ferreira-Neto J.R.C."/>
            <person name="da Silva M.D."/>
            <person name="Binneck E."/>
            <person name="de Melo N.F."/>
            <person name="da Silva R.H."/>
            <person name="de Melo A.L.T.M."/>
            <person name="Pandolfi V."/>
            <person name="Bustamante F.O."/>
            <person name="Brasileiro-Vidal A.C."/>
            <person name="Benko-Iseppon A.M."/>
        </authorList>
    </citation>
    <scope>NUCLEOTIDE SEQUENCE [LARGE SCALE GENOMIC DNA]</scope>
    <source>
        <tissue evidence="8">Leaves</tissue>
    </source>
</reference>
<dbReference type="EMBL" id="JASCZI010090662">
    <property type="protein sequence ID" value="MED6144379.1"/>
    <property type="molecule type" value="Genomic_DNA"/>
</dbReference>
<name>A0ABU6T7P8_9FABA</name>